<dbReference type="STRING" id="1834191.A5886_000641"/>
<feature type="region of interest" description="Disordered" evidence="1">
    <location>
        <begin position="194"/>
        <end position="235"/>
    </location>
</feature>
<dbReference type="RefSeq" id="WP_086273612.1">
    <property type="nucleotide sequence ID" value="NZ_NGKU01000001.1"/>
</dbReference>
<evidence type="ECO:0000313" key="3">
    <source>
        <dbReference type="EMBL" id="OTN75567.1"/>
    </source>
</evidence>
<feature type="compositionally biased region" description="Acidic residues" evidence="1">
    <location>
        <begin position="211"/>
        <end position="229"/>
    </location>
</feature>
<evidence type="ECO:0000259" key="2">
    <source>
        <dbReference type="Pfam" id="PF14238"/>
    </source>
</evidence>
<protein>
    <recommendedName>
        <fullName evidence="2">DUF4340 domain-containing protein</fullName>
    </recommendedName>
</protein>
<feature type="domain" description="DUF4340" evidence="2">
    <location>
        <begin position="71"/>
        <end position="209"/>
    </location>
</feature>
<dbReference type="OrthoDB" id="877411at91061"/>
<sequence length="331" mass="36114">MKKTYVLLGGVFLLLIAAYWGLKAYNTQTTAAETAAEEAAVIYVTNEETLSALSYTNGTETLAFDFADTVWTYHEDDALQINQTTLQSVAASFAQLAASRELTGDTDDLSDYGLDDPAYTLSITSSDGETTDILIGDSFSSDAYYYGKTDTSETIYVLDASVVTNLVFDLNELVEIPSLPGLTTDNTVTLTRSLDDETISLTPDTAASATEESESTEESDIEESTESSTEETTSPFEDAMTAIASSMIYSTQTAQPTEDELKTYGLTKDSRKTYTLTYTDDDDKETTFVFYAGSNDEEDTTTYIQVKGNESVYLVSSSMIEDLDTAFDETN</sequence>
<dbReference type="InterPro" id="IPR025641">
    <property type="entry name" value="DUF4340"/>
</dbReference>
<feature type="domain" description="DUF4340" evidence="2">
    <location>
        <begin position="250"/>
        <end position="328"/>
    </location>
</feature>
<organism evidence="3 4">
    <name type="scientific">Candidatus Enterococcus testudinis</name>
    <dbReference type="NCBI Taxonomy" id="1834191"/>
    <lineage>
        <taxon>Bacteria</taxon>
        <taxon>Bacillati</taxon>
        <taxon>Bacillota</taxon>
        <taxon>Bacilli</taxon>
        <taxon>Lactobacillales</taxon>
        <taxon>Enterococcaceae</taxon>
        <taxon>Enterococcus</taxon>
    </lineage>
</organism>
<evidence type="ECO:0000313" key="4">
    <source>
        <dbReference type="Proteomes" id="UP000195043"/>
    </source>
</evidence>
<comment type="caution">
    <text evidence="3">The sequence shown here is derived from an EMBL/GenBank/DDBJ whole genome shotgun (WGS) entry which is preliminary data.</text>
</comment>
<evidence type="ECO:0000256" key="1">
    <source>
        <dbReference type="SAM" id="MobiDB-lite"/>
    </source>
</evidence>
<dbReference type="AlphaFoldDB" id="A0A242A3E8"/>
<reference evidence="3 4" key="1">
    <citation type="submission" date="2017-05" db="EMBL/GenBank/DDBJ databases">
        <title>The Genome Sequence of Enterococcus sp. 8G7_MSG3316.</title>
        <authorList>
            <consortium name="The Broad Institute Genomics Platform"/>
            <consortium name="The Broad Institute Genomic Center for Infectious Diseases"/>
            <person name="Earl A."/>
            <person name="Manson A."/>
            <person name="Schwartman J."/>
            <person name="Gilmore M."/>
            <person name="Abouelleil A."/>
            <person name="Cao P."/>
            <person name="Chapman S."/>
            <person name="Cusick C."/>
            <person name="Shea T."/>
            <person name="Young S."/>
            <person name="Neafsey D."/>
            <person name="Nusbaum C."/>
            <person name="Birren B."/>
        </authorList>
    </citation>
    <scope>NUCLEOTIDE SEQUENCE [LARGE SCALE GENOMIC DNA]</scope>
    <source>
        <strain evidence="3 4">8G7_MSG3316</strain>
    </source>
</reference>
<keyword evidence="4" id="KW-1185">Reference proteome</keyword>
<accession>A0A242A3E8</accession>
<dbReference type="Proteomes" id="UP000195043">
    <property type="component" value="Unassembled WGS sequence"/>
</dbReference>
<name>A0A242A3E8_9ENTE</name>
<dbReference type="Pfam" id="PF14238">
    <property type="entry name" value="DUF4340"/>
    <property type="match status" value="2"/>
</dbReference>
<gene>
    <name evidence="3" type="ORF">A5886_000641</name>
</gene>
<dbReference type="EMBL" id="NGKU01000001">
    <property type="protein sequence ID" value="OTN75567.1"/>
    <property type="molecule type" value="Genomic_DNA"/>
</dbReference>
<proteinExistence type="predicted"/>